<feature type="compositionally biased region" description="Polar residues" evidence="1">
    <location>
        <begin position="149"/>
        <end position="160"/>
    </location>
</feature>
<sequence length="160" mass="16994">MGGALIFGGGKITMLVTTVSNAGRQTCGLWAMIEPLLPPISLSSKGGRPRISDRAALAGILFVLMSGIPWRMLPAEMGCGSGVTCWRRLRDWQLAGIWDQLHRTLLHQLHRAGHLDWSRACMDSASIAAKKGATSSGRTRRIAAAPARSATSSLTGGAFP</sequence>
<evidence type="ECO:0000313" key="4">
    <source>
        <dbReference type="Proteomes" id="UP000249922"/>
    </source>
</evidence>
<evidence type="ECO:0000256" key="1">
    <source>
        <dbReference type="SAM" id="MobiDB-lite"/>
    </source>
</evidence>
<protein>
    <recommendedName>
        <fullName evidence="2">Insertion element IS402-like domain-containing protein</fullName>
    </recommendedName>
</protein>
<dbReference type="Proteomes" id="UP000249922">
    <property type="component" value="Chromosome"/>
</dbReference>
<evidence type="ECO:0000259" key="2">
    <source>
        <dbReference type="Pfam" id="PF13340"/>
    </source>
</evidence>
<gene>
    <name evidence="3" type="ORF">DPM13_12540</name>
</gene>
<dbReference type="EMBL" id="CP030239">
    <property type="protein sequence ID" value="AWX93630.1"/>
    <property type="molecule type" value="Genomic_DNA"/>
</dbReference>
<name>A0ABN5M7R7_9RHOB</name>
<feature type="region of interest" description="Disordered" evidence="1">
    <location>
        <begin position="137"/>
        <end position="160"/>
    </location>
</feature>
<evidence type="ECO:0000313" key="3">
    <source>
        <dbReference type="EMBL" id="AWX93630.1"/>
    </source>
</evidence>
<feature type="domain" description="Insertion element IS402-like" evidence="2">
    <location>
        <begin position="29"/>
        <end position="102"/>
    </location>
</feature>
<proteinExistence type="predicted"/>
<organism evidence="3 4">
    <name type="scientific">Paracoccus mutanolyticus</name>
    <dbReference type="NCBI Taxonomy" id="1499308"/>
    <lineage>
        <taxon>Bacteria</taxon>
        <taxon>Pseudomonadati</taxon>
        <taxon>Pseudomonadota</taxon>
        <taxon>Alphaproteobacteria</taxon>
        <taxon>Rhodobacterales</taxon>
        <taxon>Paracoccaceae</taxon>
        <taxon>Paracoccus</taxon>
    </lineage>
</organism>
<dbReference type="Pfam" id="PF13340">
    <property type="entry name" value="DUF4096"/>
    <property type="match status" value="1"/>
</dbReference>
<dbReference type="PANTHER" id="PTHR46637:SF1">
    <property type="entry name" value="BLL5188 PROTEIN"/>
    <property type="match status" value="1"/>
</dbReference>
<accession>A0ABN5M7R7</accession>
<dbReference type="InterPro" id="IPR052909">
    <property type="entry name" value="Transposase_6_like"/>
</dbReference>
<reference evidence="3 4" key="1">
    <citation type="submission" date="2018-06" db="EMBL/GenBank/DDBJ databases">
        <title>Complete genome sequence of Paracoccus mutanolyticus strain RSP-02 isolated from cellulosic waste.</title>
        <authorList>
            <person name="Amrutha R.N."/>
            <person name="Shrivastav A."/>
            <person name="Buddana S.K."/>
            <person name="Deshpande U."/>
            <person name="Prakasham R.S."/>
        </authorList>
    </citation>
    <scope>NUCLEOTIDE SEQUENCE [LARGE SCALE GENOMIC DNA]</scope>
    <source>
        <strain evidence="3 4">RSP-02</strain>
    </source>
</reference>
<keyword evidence="4" id="KW-1185">Reference proteome</keyword>
<dbReference type="PANTHER" id="PTHR46637">
    <property type="entry name" value="TIS1421-TRANSPOSASE PROTEIN A"/>
    <property type="match status" value="1"/>
</dbReference>
<dbReference type="InterPro" id="IPR025161">
    <property type="entry name" value="IS402-like_dom"/>
</dbReference>